<sequence length="603" mass="65486">MLPTLEEDILRYEAEELNLSSYLIESNNASSGGKHISLVGSDTGTATGVFNGKAGSYQVNVGFYDENDGVSSAKVTVAGETQSFLFDKDLPGNAAVAETLTSRLTHSEIKLQPGDTFEIEAQMNVGEFARFDYIEFVPMDEKIDSPSEKSEYYISPNGSDENPGTKEKPWKTIDYAVSKDSAVKAGDTVLVQPGVYTELITLDKSGNQELGHITLKANGKVTLKDPDPIKGDFREGVIQSAGEGYWIIDGFRIENTSWAGISLRDANNMIVQNNHTFETGASGIIVLPDSYYKGGEAEVTSKDIKVVDNTIERANWRWTGRGDTRGTQEALSIWGVDGFEVANNIVKEGKREGIDAKTGSRNGSIHNNTVTDVAKVSGTPGGYNGGPAIYIDGNRANTFNIDVYNNVVYDNVAEGIVINDEEPRIGDVRDIRVFNNVVYGNGKQGINSGAGIMVGSNVKNVEITNNTLSGNVQSFVIDGSDFFKGDKISNVVLRNNIFANPSYRNGFIEDADDVILDNNLFTDSLDELFVQGNGVNNLKETNNLQVKSIGFVDSKTNDYHLTSDSPAVDTGTNVIPNYLTTDKDGKQRKIDKAVDIGSFEYGK</sequence>
<accession>A0A8J7JVD4</accession>
<dbReference type="Pfam" id="PF13229">
    <property type="entry name" value="Beta_helix"/>
    <property type="match status" value="1"/>
</dbReference>
<comment type="caution">
    <text evidence="8">The sequence shown here is derived from an EMBL/GenBank/DDBJ whole genome shotgun (WGS) entry which is preliminary data.</text>
</comment>
<feature type="region of interest" description="Disordered" evidence="4">
    <location>
        <begin position="147"/>
        <end position="167"/>
    </location>
</feature>
<dbReference type="Gene3D" id="2.160.20.10">
    <property type="entry name" value="Single-stranded right-handed beta-helix, Pectin lyase-like"/>
    <property type="match status" value="1"/>
</dbReference>
<reference evidence="8" key="1">
    <citation type="submission" date="2020-10" db="EMBL/GenBank/DDBJ databases">
        <authorList>
            <person name="Castelo-Branco R."/>
            <person name="Eusebio N."/>
            <person name="Adriana R."/>
            <person name="Vieira A."/>
            <person name="Brugerolle De Fraissinette N."/>
            <person name="Rezende De Castro R."/>
            <person name="Schneider M.P."/>
            <person name="Vasconcelos V."/>
            <person name="Leao P.N."/>
        </authorList>
    </citation>
    <scope>NUCLEOTIDE SEQUENCE</scope>
    <source>
        <strain evidence="8">LEGE 06105</strain>
    </source>
</reference>
<dbReference type="Gene3D" id="2.60.120.260">
    <property type="entry name" value="Galactose-binding domain-like"/>
    <property type="match status" value="1"/>
</dbReference>
<evidence type="ECO:0000259" key="5">
    <source>
        <dbReference type="Pfam" id="PF08480"/>
    </source>
</evidence>
<dbReference type="EMBL" id="JADEWL010000061">
    <property type="protein sequence ID" value="MBE9214480.1"/>
    <property type="molecule type" value="Genomic_DNA"/>
</dbReference>
<dbReference type="InterPro" id="IPR053868">
    <property type="entry name" value="Pel9A-like_beta_helix"/>
</dbReference>
<dbReference type="PANTHER" id="PTHR40088">
    <property type="entry name" value="PECTATE LYASE (EUROFUNG)"/>
    <property type="match status" value="1"/>
</dbReference>
<dbReference type="InterPro" id="IPR011050">
    <property type="entry name" value="Pectin_lyase_fold/virulence"/>
</dbReference>
<dbReference type="Proteomes" id="UP000620559">
    <property type="component" value="Unassembled WGS sequence"/>
</dbReference>
<evidence type="ECO:0000259" key="7">
    <source>
        <dbReference type="Pfam" id="PF22842"/>
    </source>
</evidence>
<dbReference type="PANTHER" id="PTHR40088:SF2">
    <property type="entry name" value="SECRETED SUGAR HYDROLASE"/>
    <property type="match status" value="1"/>
</dbReference>
<keyword evidence="2" id="KW-0964">Secreted</keyword>
<name>A0A8J7JVD4_9CYAN</name>
<dbReference type="Pfam" id="PF22842">
    <property type="entry name" value="Pel9A-like_beta_helix"/>
    <property type="match status" value="1"/>
</dbReference>
<organism evidence="8 9">
    <name type="scientific">Plectonema cf. radiosum LEGE 06105</name>
    <dbReference type="NCBI Taxonomy" id="945769"/>
    <lineage>
        <taxon>Bacteria</taxon>
        <taxon>Bacillati</taxon>
        <taxon>Cyanobacteriota</taxon>
        <taxon>Cyanophyceae</taxon>
        <taxon>Oscillatoriophycideae</taxon>
        <taxon>Oscillatoriales</taxon>
        <taxon>Microcoleaceae</taxon>
        <taxon>Plectonema</taxon>
    </lineage>
</organism>
<dbReference type="GO" id="GO:0016837">
    <property type="term" value="F:carbon-oxygen lyase activity, acting on polysaccharides"/>
    <property type="evidence" value="ECO:0007669"/>
    <property type="project" value="TreeGrafter"/>
</dbReference>
<dbReference type="InterPro" id="IPR006626">
    <property type="entry name" value="PbH1"/>
</dbReference>
<proteinExistence type="predicted"/>
<dbReference type="CDD" id="cd02795">
    <property type="entry name" value="CBM6-CBM35-CBM36_like"/>
    <property type="match status" value="1"/>
</dbReference>
<feature type="domain" description="Pel9A-like right handed beta-helix region" evidence="7">
    <location>
        <begin position="150"/>
        <end position="197"/>
    </location>
</feature>
<gene>
    <name evidence="8" type="ORF">IQ247_17700</name>
</gene>
<comment type="subcellular location">
    <subcellularLocation>
        <location evidence="1">Secreted</location>
    </subcellularLocation>
</comment>
<dbReference type="AlphaFoldDB" id="A0A8J7JVD4"/>
<keyword evidence="3" id="KW-0732">Signal</keyword>
<evidence type="ECO:0000313" key="8">
    <source>
        <dbReference type="EMBL" id="MBE9214480.1"/>
    </source>
</evidence>
<dbReference type="InterPro" id="IPR039448">
    <property type="entry name" value="Beta_helix"/>
</dbReference>
<evidence type="ECO:0000256" key="1">
    <source>
        <dbReference type="ARBA" id="ARBA00004613"/>
    </source>
</evidence>
<dbReference type="GO" id="GO:0005576">
    <property type="term" value="C:extracellular region"/>
    <property type="evidence" value="ECO:0007669"/>
    <property type="project" value="UniProtKB-SubCell"/>
</dbReference>
<evidence type="ECO:0000256" key="2">
    <source>
        <dbReference type="ARBA" id="ARBA00022525"/>
    </source>
</evidence>
<dbReference type="InterPro" id="IPR052052">
    <property type="entry name" value="Polysaccharide_Lyase_9"/>
</dbReference>
<keyword evidence="9" id="KW-1185">Reference proteome</keyword>
<protein>
    <submittedName>
        <fullName evidence="8">Right-handed parallel beta-helix repeat-containing protein</fullName>
    </submittedName>
</protein>
<evidence type="ECO:0000256" key="4">
    <source>
        <dbReference type="SAM" id="MobiDB-lite"/>
    </source>
</evidence>
<evidence type="ECO:0000313" key="9">
    <source>
        <dbReference type="Proteomes" id="UP000620559"/>
    </source>
</evidence>
<dbReference type="Pfam" id="PF08480">
    <property type="entry name" value="Disaggr_assoc"/>
    <property type="match status" value="1"/>
</dbReference>
<dbReference type="SMART" id="SM00710">
    <property type="entry name" value="PbH1"/>
    <property type="match status" value="9"/>
</dbReference>
<dbReference type="InterPro" id="IPR013687">
    <property type="entry name" value="Disaggr-rel"/>
</dbReference>
<evidence type="ECO:0000256" key="3">
    <source>
        <dbReference type="ARBA" id="ARBA00022729"/>
    </source>
</evidence>
<dbReference type="SUPFAM" id="SSF51126">
    <property type="entry name" value="Pectin lyase-like"/>
    <property type="match status" value="2"/>
</dbReference>
<evidence type="ECO:0000259" key="6">
    <source>
        <dbReference type="Pfam" id="PF13229"/>
    </source>
</evidence>
<dbReference type="NCBIfam" id="NF041518">
    <property type="entry name" value="choice_anch_Q"/>
    <property type="match status" value="1"/>
</dbReference>
<feature type="domain" description="Right handed beta helix" evidence="6">
    <location>
        <begin position="241"/>
        <end position="370"/>
    </location>
</feature>
<feature type="domain" description="Disaggregatase-related" evidence="5">
    <location>
        <begin position="400"/>
        <end position="567"/>
    </location>
</feature>
<dbReference type="InterPro" id="IPR059226">
    <property type="entry name" value="Choice_anch_Q_dom"/>
</dbReference>
<dbReference type="InterPro" id="IPR012334">
    <property type="entry name" value="Pectin_lyas_fold"/>
</dbReference>